<dbReference type="SMART" id="SM00267">
    <property type="entry name" value="GGDEF"/>
    <property type="match status" value="1"/>
</dbReference>
<feature type="transmembrane region" description="Helical" evidence="1">
    <location>
        <begin position="45"/>
        <end position="63"/>
    </location>
</feature>
<dbReference type="Proteomes" id="UP000617743">
    <property type="component" value="Unassembled WGS sequence"/>
</dbReference>
<dbReference type="CDD" id="cd00130">
    <property type="entry name" value="PAS"/>
    <property type="match status" value="1"/>
</dbReference>
<feature type="transmembrane region" description="Helical" evidence="1">
    <location>
        <begin position="165"/>
        <end position="184"/>
    </location>
</feature>
<dbReference type="CDD" id="cd01949">
    <property type="entry name" value="GGDEF"/>
    <property type="match status" value="1"/>
</dbReference>
<evidence type="ECO:0008006" key="7">
    <source>
        <dbReference type="Google" id="ProtNLM"/>
    </source>
</evidence>
<dbReference type="InterPro" id="IPR000160">
    <property type="entry name" value="GGDEF_dom"/>
</dbReference>
<dbReference type="PANTHER" id="PTHR44757">
    <property type="entry name" value="DIGUANYLATE CYCLASE DGCP"/>
    <property type="match status" value="1"/>
</dbReference>
<comment type="caution">
    <text evidence="5">The sequence shown here is derived from an EMBL/GenBank/DDBJ whole genome shotgun (WGS) entry which is preliminary data.</text>
</comment>
<proteinExistence type="predicted"/>
<feature type="domain" description="EAL" evidence="3">
    <location>
        <begin position="805"/>
        <end position="1061"/>
    </location>
</feature>
<feature type="transmembrane region" description="Helical" evidence="1">
    <location>
        <begin position="327"/>
        <end position="349"/>
    </location>
</feature>
<dbReference type="SMART" id="SM00052">
    <property type="entry name" value="EAL"/>
    <property type="match status" value="1"/>
</dbReference>
<protein>
    <recommendedName>
        <fullName evidence="7">EAL domain-containing protein</fullName>
    </recommendedName>
</protein>
<keyword evidence="1" id="KW-0812">Transmembrane</keyword>
<dbReference type="InterPro" id="IPR029787">
    <property type="entry name" value="Nucleotide_cyclase"/>
</dbReference>
<dbReference type="Pfam" id="PF00989">
    <property type="entry name" value="PAS"/>
    <property type="match status" value="1"/>
</dbReference>
<dbReference type="NCBIfam" id="TIGR00254">
    <property type="entry name" value="GGDEF"/>
    <property type="match status" value="1"/>
</dbReference>
<dbReference type="InterPro" id="IPR043128">
    <property type="entry name" value="Rev_trsase/Diguanyl_cyclase"/>
</dbReference>
<dbReference type="InterPro" id="IPR001633">
    <property type="entry name" value="EAL_dom"/>
</dbReference>
<feature type="transmembrane region" description="Helical" evidence="1">
    <location>
        <begin position="69"/>
        <end position="88"/>
    </location>
</feature>
<feature type="transmembrane region" description="Helical" evidence="1">
    <location>
        <begin position="134"/>
        <end position="153"/>
    </location>
</feature>
<keyword evidence="6" id="KW-1185">Reference proteome</keyword>
<dbReference type="NCBIfam" id="TIGR00229">
    <property type="entry name" value="sensory_box"/>
    <property type="match status" value="1"/>
</dbReference>
<dbReference type="PANTHER" id="PTHR44757:SF2">
    <property type="entry name" value="BIOFILM ARCHITECTURE MAINTENANCE PROTEIN MBAA"/>
    <property type="match status" value="1"/>
</dbReference>
<dbReference type="CDD" id="cd01948">
    <property type="entry name" value="EAL"/>
    <property type="match status" value="1"/>
</dbReference>
<dbReference type="InterPro" id="IPR035965">
    <property type="entry name" value="PAS-like_dom_sf"/>
</dbReference>
<reference evidence="6" key="1">
    <citation type="journal article" date="2019" name="Int. J. Syst. Evol. Microbiol.">
        <title>The Global Catalogue of Microorganisms (GCM) 10K type strain sequencing project: providing services to taxonomists for standard genome sequencing and annotation.</title>
        <authorList>
            <consortium name="The Broad Institute Genomics Platform"/>
            <consortium name="The Broad Institute Genome Sequencing Center for Infectious Disease"/>
            <person name="Wu L."/>
            <person name="Ma J."/>
        </authorList>
    </citation>
    <scope>NUCLEOTIDE SEQUENCE [LARGE SCALE GENOMIC DNA]</scope>
    <source>
        <strain evidence="6">JCM 4866</strain>
    </source>
</reference>
<feature type="transmembrane region" description="Helical" evidence="1">
    <location>
        <begin position="95"/>
        <end position="114"/>
    </location>
</feature>
<organism evidence="5 6">
    <name type="scientific">Streptomyces lomondensis</name>
    <dbReference type="NCBI Taxonomy" id="68229"/>
    <lineage>
        <taxon>Bacteria</taxon>
        <taxon>Bacillati</taxon>
        <taxon>Actinomycetota</taxon>
        <taxon>Actinomycetes</taxon>
        <taxon>Kitasatosporales</taxon>
        <taxon>Streptomycetaceae</taxon>
        <taxon>Streptomyces</taxon>
    </lineage>
</organism>
<feature type="domain" description="PAS" evidence="2">
    <location>
        <begin position="520"/>
        <end position="556"/>
    </location>
</feature>
<dbReference type="PROSITE" id="PS50112">
    <property type="entry name" value="PAS"/>
    <property type="match status" value="1"/>
</dbReference>
<evidence type="ECO:0000259" key="2">
    <source>
        <dbReference type="PROSITE" id="PS50112"/>
    </source>
</evidence>
<dbReference type="PROSITE" id="PS50887">
    <property type="entry name" value="GGDEF"/>
    <property type="match status" value="1"/>
</dbReference>
<dbReference type="Pfam" id="PF00563">
    <property type="entry name" value="EAL"/>
    <property type="match status" value="1"/>
</dbReference>
<dbReference type="InterPro" id="IPR000014">
    <property type="entry name" value="PAS"/>
</dbReference>
<dbReference type="SUPFAM" id="SSF55785">
    <property type="entry name" value="PYP-like sensor domain (PAS domain)"/>
    <property type="match status" value="1"/>
</dbReference>
<dbReference type="InterPro" id="IPR052155">
    <property type="entry name" value="Biofilm_reg_signaling"/>
</dbReference>
<dbReference type="Pfam" id="PF00990">
    <property type="entry name" value="GGDEF"/>
    <property type="match status" value="1"/>
</dbReference>
<evidence type="ECO:0000256" key="1">
    <source>
        <dbReference type="SAM" id="Phobius"/>
    </source>
</evidence>
<sequence length="1063" mass="115140">MRPPAVPAPRAVSHVRRLTRWGPCPASTAARAGPGRPAAPPARRLMAAHVALVGVLTGLWLSVPALRTPLWALIGLAGVAAVLVGVRVHRPPHPGPWLVLAAGLLAFTAGDTYYNAQEAYFSASTFPSPADACYLAVYPLFAVGLTGLARYRWTGRDLPGLLDTVVITAGLALPVWVYLVLPLARLEGLTWQQRAISIAYPLGDVLVLALLVRLLARGPAPRPSRAVQLLVLGTLTLLASDIVHGVLQLNGTWQAGTLPDSGRIVFYTAWGLAALHPSMARPAAPRPPPQSLLPPRHRLLLLATATLIPPAILGHEESRGLVHDATVLAGFSGVLFLLVILRLAMMVVAHRKAMTRELALRTAAASLVGAFWPEEIARACAAAVTSLFGPQGRHVTLLLSAGETRDLYARLARCPAWADAGGEPGRTGSARPVRSRTVLVPATALGPEITARLGDLPTALLCPMVQPERPAGGELPGALLAAGSERQLAKMRGSLELLASHAGLATERIALRREVIRKESETYFRTLVRNASDVILILDDDTTVRYASPSARTMFGGADLTGTQLPDLVDSRERDRAVRTLAALRGSGSREAHDHWRVVRDTGRIEVEVRGRDLRRDPTVNGLVVTLRDITERAFHDPLTGLPNRTLLLERTERALRRHRKESTTPCLLFIDLDDFKIVNTTLGHSVGDRLLCAVAERLSGTLRPADTAARLGGDEFAVLMADARQPLDAELLAAQVVRALSRPFRLAMDSVSVSASVGVATSRDATNAEELLALADLALYAAKASGKRTWRRFRPQQRVRVVERHDLQVRLDKAVSQEEFNLRYQPVVDIAEGDVVGFEALARWPEPGPDPVPPGRFIPLAEETGHIATLGAWVLRTATADIARLQHRTPRLAPPYLSVNVSARQWRDTGFLDEVCTALDTTGLAAGTLQLELTESVLMRRTEQIDAQIRALKDRGVRIAVDDFGTGFSSLRYLQDFPVDILKIDKSFIDGIPEDPRQVTLVEGIVHLADTLGLQVIAEGIEKPPQRDLLADIGCRYGQGFLFARPLTVEEGEAVLRQRNDG</sequence>
<dbReference type="Gene3D" id="3.30.450.20">
    <property type="entry name" value="PAS domain"/>
    <property type="match status" value="1"/>
</dbReference>
<dbReference type="SUPFAM" id="SSF55073">
    <property type="entry name" value="Nucleotide cyclase"/>
    <property type="match status" value="1"/>
</dbReference>
<evidence type="ECO:0000259" key="4">
    <source>
        <dbReference type="PROSITE" id="PS50887"/>
    </source>
</evidence>
<name>A0ABQ2X357_9ACTN</name>
<gene>
    <name evidence="5" type="ORF">GCM10010383_27990</name>
</gene>
<dbReference type="Gene3D" id="3.20.20.450">
    <property type="entry name" value="EAL domain"/>
    <property type="match status" value="1"/>
</dbReference>
<keyword evidence="1" id="KW-0472">Membrane</keyword>
<dbReference type="RefSeq" id="WP_308280892.1">
    <property type="nucleotide sequence ID" value="NZ_BMWC01000003.1"/>
</dbReference>
<dbReference type="InterPro" id="IPR013767">
    <property type="entry name" value="PAS_fold"/>
</dbReference>
<evidence type="ECO:0000313" key="6">
    <source>
        <dbReference type="Proteomes" id="UP000617743"/>
    </source>
</evidence>
<accession>A0ABQ2X357</accession>
<dbReference type="SUPFAM" id="SSF141868">
    <property type="entry name" value="EAL domain-like"/>
    <property type="match status" value="1"/>
</dbReference>
<feature type="domain" description="GGDEF" evidence="4">
    <location>
        <begin position="664"/>
        <end position="796"/>
    </location>
</feature>
<keyword evidence="1" id="KW-1133">Transmembrane helix</keyword>
<dbReference type="PROSITE" id="PS50883">
    <property type="entry name" value="EAL"/>
    <property type="match status" value="1"/>
</dbReference>
<evidence type="ECO:0000259" key="3">
    <source>
        <dbReference type="PROSITE" id="PS50883"/>
    </source>
</evidence>
<feature type="transmembrane region" description="Helical" evidence="1">
    <location>
        <begin position="196"/>
        <end position="215"/>
    </location>
</feature>
<dbReference type="InterPro" id="IPR035919">
    <property type="entry name" value="EAL_sf"/>
</dbReference>
<evidence type="ECO:0000313" key="5">
    <source>
        <dbReference type="EMBL" id="GGW96660.1"/>
    </source>
</evidence>
<dbReference type="SMART" id="SM00091">
    <property type="entry name" value="PAS"/>
    <property type="match status" value="1"/>
</dbReference>
<dbReference type="EMBL" id="BMWC01000003">
    <property type="protein sequence ID" value="GGW96660.1"/>
    <property type="molecule type" value="Genomic_DNA"/>
</dbReference>
<dbReference type="Gene3D" id="3.30.70.270">
    <property type="match status" value="1"/>
</dbReference>